<dbReference type="EMBL" id="CAFAAO010000001">
    <property type="protein sequence ID" value="CAB4792307.1"/>
    <property type="molecule type" value="Genomic_DNA"/>
</dbReference>
<dbReference type="AlphaFoldDB" id="A0A6J7BYV0"/>
<evidence type="ECO:0000313" key="2">
    <source>
        <dbReference type="EMBL" id="CAB4792307.1"/>
    </source>
</evidence>
<evidence type="ECO:0000313" key="3">
    <source>
        <dbReference type="EMBL" id="CAB4850977.1"/>
    </source>
</evidence>
<dbReference type="EMBL" id="CAFBPK010000015">
    <property type="protein sequence ID" value="CAB5021599.1"/>
    <property type="molecule type" value="Genomic_DNA"/>
</dbReference>
<sequence length="128" mass="14470">MFPKVSITESWVVIEFSTWDKLLNASHKDVTIPRDQIASIDTGSEILKECKGFRAPGTYTFSQTYGFGVIAGTYRQRHGIKHFWNVRAKLADHTIRFNLLGNEYATVVVQVEDPISILRSLGKHSVSQ</sequence>
<evidence type="ECO:0000313" key="4">
    <source>
        <dbReference type="EMBL" id="CAB5021599.1"/>
    </source>
</evidence>
<reference evidence="3" key="1">
    <citation type="submission" date="2020-05" db="EMBL/GenBank/DDBJ databases">
        <authorList>
            <person name="Chiriac C."/>
            <person name="Salcher M."/>
            <person name="Ghai R."/>
            <person name="Kavagutti S V."/>
        </authorList>
    </citation>
    <scope>NUCLEOTIDE SEQUENCE</scope>
</reference>
<organism evidence="3">
    <name type="scientific">freshwater metagenome</name>
    <dbReference type="NCBI Taxonomy" id="449393"/>
    <lineage>
        <taxon>unclassified sequences</taxon>
        <taxon>metagenomes</taxon>
        <taxon>ecological metagenomes</taxon>
    </lineage>
</organism>
<dbReference type="EMBL" id="CAFBIX010000088">
    <property type="protein sequence ID" value="CAB4850977.1"/>
    <property type="molecule type" value="Genomic_DNA"/>
</dbReference>
<gene>
    <name evidence="2" type="ORF">UFOPK3037_00017</name>
    <name evidence="3" type="ORF">UFOPK3278_01364</name>
    <name evidence="1" type="ORF">UFOPK3925_01542</name>
    <name evidence="4" type="ORF">UFOPK4097_00970</name>
</gene>
<name>A0A6J7BYV0_9ZZZZ</name>
<proteinExistence type="predicted"/>
<dbReference type="EMBL" id="CAESAD010000018">
    <property type="protein sequence ID" value="CAB4345289.1"/>
    <property type="molecule type" value="Genomic_DNA"/>
</dbReference>
<evidence type="ECO:0000313" key="1">
    <source>
        <dbReference type="EMBL" id="CAB4345289.1"/>
    </source>
</evidence>
<accession>A0A6J7BYV0</accession>
<protein>
    <submittedName>
        <fullName evidence="3">Unannotated protein</fullName>
    </submittedName>
</protein>